<dbReference type="PATRIC" id="fig|1280948.3.peg.3083"/>
<dbReference type="SFLD" id="SFLDG01150">
    <property type="entry name" value="Main.1:_Beta-like"/>
    <property type="match status" value="1"/>
</dbReference>
<dbReference type="GO" id="GO:0005737">
    <property type="term" value="C:cytoplasm"/>
    <property type="evidence" value="ECO:0007669"/>
    <property type="project" value="UniProtKB-ARBA"/>
</dbReference>
<dbReference type="InterPro" id="IPR036249">
    <property type="entry name" value="Thioredoxin-like_sf"/>
</dbReference>
<comment type="catalytic activity">
    <reaction evidence="3">
        <text>RX + glutathione = an S-substituted glutathione + a halide anion + H(+)</text>
        <dbReference type="Rhea" id="RHEA:16437"/>
        <dbReference type="ChEBI" id="CHEBI:15378"/>
        <dbReference type="ChEBI" id="CHEBI:16042"/>
        <dbReference type="ChEBI" id="CHEBI:17792"/>
        <dbReference type="ChEBI" id="CHEBI:57925"/>
        <dbReference type="ChEBI" id="CHEBI:90779"/>
        <dbReference type="EC" id="2.5.1.18"/>
    </reaction>
</comment>
<dbReference type="InterPro" id="IPR040079">
    <property type="entry name" value="Glutathione_S-Trfase"/>
</dbReference>
<dbReference type="EC" id="2.5.1.18" evidence="1"/>
<dbReference type="Pfam" id="PF13409">
    <property type="entry name" value="GST_N_2"/>
    <property type="match status" value="1"/>
</dbReference>
<evidence type="ECO:0000256" key="1">
    <source>
        <dbReference type="ARBA" id="ARBA00012452"/>
    </source>
</evidence>
<comment type="caution">
    <text evidence="6">The sequence shown here is derived from an EMBL/GenBank/DDBJ whole genome shotgun (WGS) entry which is preliminary data.</text>
</comment>
<dbReference type="PROSITE" id="PS50404">
    <property type="entry name" value="GST_NTER"/>
    <property type="match status" value="1"/>
</dbReference>
<evidence type="ECO:0000256" key="3">
    <source>
        <dbReference type="ARBA" id="ARBA00047960"/>
    </source>
</evidence>
<dbReference type="InterPro" id="IPR004046">
    <property type="entry name" value="GST_C"/>
</dbReference>
<evidence type="ECO:0000259" key="5">
    <source>
        <dbReference type="PROSITE" id="PS50405"/>
    </source>
</evidence>
<name>A0A059DYP2_9PROT</name>
<dbReference type="SFLD" id="SFLDG00358">
    <property type="entry name" value="Main_(cytGST)"/>
    <property type="match status" value="1"/>
</dbReference>
<dbReference type="Gene3D" id="3.40.30.10">
    <property type="entry name" value="Glutaredoxin"/>
    <property type="match status" value="1"/>
</dbReference>
<evidence type="ECO:0000313" key="7">
    <source>
        <dbReference type="Proteomes" id="UP000024547"/>
    </source>
</evidence>
<protein>
    <recommendedName>
        <fullName evidence="1">glutathione transferase</fullName>
        <ecNumber evidence="1">2.5.1.18</ecNumber>
    </recommendedName>
</protein>
<evidence type="ECO:0000259" key="4">
    <source>
        <dbReference type="PROSITE" id="PS50404"/>
    </source>
</evidence>
<dbReference type="Proteomes" id="UP000024547">
    <property type="component" value="Unassembled WGS sequence"/>
</dbReference>
<feature type="domain" description="GST N-terminal" evidence="4">
    <location>
        <begin position="1"/>
        <end position="82"/>
    </location>
</feature>
<organism evidence="6 7">
    <name type="scientific">Hyphomonas atlantica</name>
    <dbReference type="NCBI Taxonomy" id="1280948"/>
    <lineage>
        <taxon>Bacteria</taxon>
        <taxon>Pseudomonadati</taxon>
        <taxon>Pseudomonadota</taxon>
        <taxon>Alphaproteobacteria</taxon>
        <taxon>Hyphomonadales</taxon>
        <taxon>Hyphomonadaceae</taxon>
        <taxon>Hyphomonas</taxon>
    </lineage>
</organism>
<dbReference type="FunFam" id="3.40.30.10:FF:000156">
    <property type="entry name" value="Glutathione S-transferase 1"/>
    <property type="match status" value="1"/>
</dbReference>
<dbReference type="InterPro" id="IPR004045">
    <property type="entry name" value="Glutathione_S-Trfase_N"/>
</dbReference>
<evidence type="ECO:0000256" key="2">
    <source>
        <dbReference type="ARBA" id="ARBA00022679"/>
    </source>
</evidence>
<reference evidence="6 7" key="1">
    <citation type="journal article" date="2014" name="Antonie Van Leeuwenhoek">
        <title>Hyphomonas beringensis sp. nov. and Hyphomonas chukchiensis sp. nov., isolated from surface seawater of the Bering Sea and Chukchi Sea.</title>
        <authorList>
            <person name="Li C."/>
            <person name="Lai Q."/>
            <person name="Li G."/>
            <person name="Dong C."/>
            <person name="Wang J."/>
            <person name="Liao Y."/>
            <person name="Shao Z."/>
        </authorList>
    </citation>
    <scope>NUCLEOTIDE SEQUENCE [LARGE SCALE GENOMIC DNA]</scope>
    <source>
        <strain evidence="6 7">22II1-22F38</strain>
    </source>
</reference>
<dbReference type="GO" id="GO:0004364">
    <property type="term" value="F:glutathione transferase activity"/>
    <property type="evidence" value="ECO:0007669"/>
    <property type="project" value="UniProtKB-EC"/>
</dbReference>
<dbReference type="PANTHER" id="PTHR44051:SF9">
    <property type="entry name" value="GLUTATHIONE S-TRANSFERASE 1"/>
    <property type="match status" value="1"/>
</dbReference>
<dbReference type="GO" id="GO:0004601">
    <property type="term" value="F:peroxidase activity"/>
    <property type="evidence" value="ECO:0007669"/>
    <property type="project" value="UniProtKB-ARBA"/>
</dbReference>
<dbReference type="SUPFAM" id="SSF47616">
    <property type="entry name" value="GST C-terminal domain-like"/>
    <property type="match status" value="1"/>
</dbReference>
<feature type="domain" description="GST C-terminal" evidence="5">
    <location>
        <begin position="89"/>
        <end position="204"/>
    </location>
</feature>
<gene>
    <name evidence="6" type="ORF">HY36_09825</name>
</gene>
<sequence>MSLKLHHLNASRSQRIVWLLAELGVPHEIVHHSRDPETRLAPAALLEIHPMGKSPLLEDGDTVIAETGAIAEYLLARHDPDHALHPRADSANFPRYLEWVHAAEGAIFLPGLFRFYLMNAGLLDTPLAAAMEGEQAKAMKTIETHLAKHAYFAGETFTAADCLMAFQVQSAAAAGALEAMPATKAWLEKVQARPAYKAMLEVGI</sequence>
<dbReference type="EMBL" id="AWFH01000056">
    <property type="protein sequence ID" value="KCZ58667.1"/>
    <property type="molecule type" value="Genomic_DNA"/>
</dbReference>
<evidence type="ECO:0000313" key="6">
    <source>
        <dbReference type="EMBL" id="KCZ58667.1"/>
    </source>
</evidence>
<dbReference type="OrthoDB" id="9810080at2"/>
<proteinExistence type="predicted"/>
<dbReference type="CDD" id="cd03046">
    <property type="entry name" value="GST_N_GTT1_like"/>
    <property type="match status" value="1"/>
</dbReference>
<dbReference type="AlphaFoldDB" id="A0A059DYP2"/>
<keyword evidence="7" id="KW-1185">Reference proteome</keyword>
<accession>A0A059DYP2</accession>
<dbReference type="eggNOG" id="COG0625">
    <property type="taxonomic scope" value="Bacteria"/>
</dbReference>
<dbReference type="STRING" id="1280948.HY36_09825"/>
<dbReference type="Gene3D" id="1.20.1050.10">
    <property type="match status" value="1"/>
</dbReference>
<dbReference type="Pfam" id="PF00043">
    <property type="entry name" value="GST_C"/>
    <property type="match status" value="1"/>
</dbReference>
<dbReference type="PROSITE" id="PS50405">
    <property type="entry name" value="GST_CTER"/>
    <property type="match status" value="1"/>
</dbReference>
<keyword evidence="2" id="KW-0808">Transferase</keyword>
<dbReference type="PANTHER" id="PTHR44051">
    <property type="entry name" value="GLUTATHIONE S-TRANSFERASE-RELATED"/>
    <property type="match status" value="1"/>
</dbReference>
<dbReference type="SFLD" id="SFLDS00019">
    <property type="entry name" value="Glutathione_Transferase_(cytos"/>
    <property type="match status" value="1"/>
</dbReference>
<dbReference type="RefSeq" id="WP_035554525.1">
    <property type="nucleotide sequence ID" value="NZ_AWFH01000056.1"/>
</dbReference>
<dbReference type="InterPro" id="IPR010987">
    <property type="entry name" value="Glutathione-S-Trfase_C-like"/>
</dbReference>
<dbReference type="InterPro" id="IPR036282">
    <property type="entry name" value="Glutathione-S-Trfase_C_sf"/>
</dbReference>
<dbReference type="SUPFAM" id="SSF52833">
    <property type="entry name" value="Thioredoxin-like"/>
    <property type="match status" value="1"/>
</dbReference>